<feature type="transmembrane region" description="Helical" evidence="8">
    <location>
        <begin position="109"/>
        <end position="129"/>
    </location>
</feature>
<dbReference type="PANTHER" id="PTHR11654">
    <property type="entry name" value="OLIGOPEPTIDE TRANSPORTER-RELATED"/>
    <property type="match status" value="1"/>
</dbReference>
<proteinExistence type="inferred from homology"/>
<evidence type="ECO:0000256" key="6">
    <source>
        <dbReference type="ARBA" id="ARBA00023136"/>
    </source>
</evidence>
<dbReference type="OrthoDB" id="8904098at2759"/>
<feature type="transmembrane region" description="Helical" evidence="8">
    <location>
        <begin position="411"/>
        <end position="434"/>
    </location>
</feature>
<feature type="transmembrane region" description="Helical" evidence="8">
    <location>
        <begin position="467"/>
        <end position="488"/>
    </location>
</feature>
<dbReference type="EMBL" id="DS268109">
    <property type="protein sequence ID" value="KMM65053.1"/>
    <property type="molecule type" value="Genomic_DNA"/>
</dbReference>
<feature type="transmembrane region" description="Helical" evidence="8">
    <location>
        <begin position="168"/>
        <end position="187"/>
    </location>
</feature>
<evidence type="ECO:0000256" key="7">
    <source>
        <dbReference type="SAM" id="MobiDB-lite"/>
    </source>
</evidence>
<dbReference type="GO" id="GO:0005886">
    <property type="term" value="C:plasma membrane"/>
    <property type="evidence" value="ECO:0007669"/>
    <property type="project" value="UniProtKB-ARBA"/>
</dbReference>
<evidence type="ECO:0000256" key="3">
    <source>
        <dbReference type="ARBA" id="ARBA00022448"/>
    </source>
</evidence>
<feature type="transmembrane region" description="Helical" evidence="8">
    <location>
        <begin position="382"/>
        <end position="399"/>
    </location>
</feature>
<accession>A0A0J6F4H3</accession>
<organism evidence="9 10">
    <name type="scientific">Coccidioides posadasii RMSCC 3488</name>
    <dbReference type="NCBI Taxonomy" id="454284"/>
    <lineage>
        <taxon>Eukaryota</taxon>
        <taxon>Fungi</taxon>
        <taxon>Dikarya</taxon>
        <taxon>Ascomycota</taxon>
        <taxon>Pezizomycotina</taxon>
        <taxon>Eurotiomycetes</taxon>
        <taxon>Eurotiomycetidae</taxon>
        <taxon>Onygenales</taxon>
        <taxon>Onygenaceae</taxon>
        <taxon>Coccidioides</taxon>
    </lineage>
</organism>
<evidence type="ECO:0000313" key="9">
    <source>
        <dbReference type="EMBL" id="KMM65053.1"/>
    </source>
</evidence>
<dbReference type="SUPFAM" id="SSF103473">
    <property type="entry name" value="MFS general substrate transporter"/>
    <property type="match status" value="1"/>
</dbReference>
<feature type="transmembrane region" description="Helical" evidence="8">
    <location>
        <begin position="253"/>
        <end position="274"/>
    </location>
</feature>
<dbReference type="FunFam" id="1.20.1250.20:FF:000085">
    <property type="entry name" value="MFS peptide transporter Ptr2"/>
    <property type="match status" value="1"/>
</dbReference>
<keyword evidence="6 8" id="KW-0472">Membrane</keyword>
<feature type="transmembrane region" description="Helical" evidence="8">
    <location>
        <begin position="525"/>
        <end position="547"/>
    </location>
</feature>
<comment type="subcellular location">
    <subcellularLocation>
        <location evidence="1">Membrane</location>
        <topology evidence="1">Multi-pass membrane protein</topology>
    </subcellularLocation>
</comment>
<evidence type="ECO:0000256" key="4">
    <source>
        <dbReference type="ARBA" id="ARBA00022692"/>
    </source>
</evidence>
<dbReference type="VEuPathDB" id="FungiDB:CPAG_01405"/>
<feature type="region of interest" description="Disordered" evidence="7">
    <location>
        <begin position="1"/>
        <end position="44"/>
    </location>
</feature>
<feature type="compositionally biased region" description="Basic and acidic residues" evidence="7">
    <location>
        <begin position="18"/>
        <end position="36"/>
    </location>
</feature>
<feature type="transmembrane region" description="Helical" evidence="8">
    <location>
        <begin position="226"/>
        <end position="247"/>
    </location>
</feature>
<keyword evidence="4 8" id="KW-0812">Transmembrane</keyword>
<dbReference type="InterPro" id="IPR036259">
    <property type="entry name" value="MFS_trans_sf"/>
</dbReference>
<evidence type="ECO:0000256" key="5">
    <source>
        <dbReference type="ARBA" id="ARBA00022989"/>
    </source>
</evidence>
<feature type="transmembrane region" description="Helical" evidence="8">
    <location>
        <begin position="500"/>
        <end position="519"/>
    </location>
</feature>
<evidence type="ECO:0000256" key="8">
    <source>
        <dbReference type="SAM" id="Phobius"/>
    </source>
</evidence>
<reference evidence="10" key="3">
    <citation type="journal article" date="2010" name="Genome Res.">
        <title>Population genomic sequencing of Coccidioides fungi reveals recent hybridization and transposon control.</title>
        <authorList>
            <person name="Neafsey D.E."/>
            <person name="Barker B.M."/>
            <person name="Sharpton T.J."/>
            <person name="Stajich J.E."/>
            <person name="Park D.J."/>
            <person name="Whiston E."/>
            <person name="Hung C.-Y."/>
            <person name="McMahan C."/>
            <person name="White J."/>
            <person name="Sykes S."/>
            <person name="Heiman D."/>
            <person name="Young S."/>
            <person name="Zeng Q."/>
            <person name="Abouelleil A."/>
            <person name="Aftuck L."/>
            <person name="Bessette D."/>
            <person name="Brown A."/>
            <person name="FitzGerald M."/>
            <person name="Lui A."/>
            <person name="Macdonald J.P."/>
            <person name="Priest M."/>
            <person name="Orbach M.J."/>
            <person name="Galgiani J.N."/>
            <person name="Kirkland T.N."/>
            <person name="Cole G.T."/>
            <person name="Birren B.W."/>
            <person name="Henn M.R."/>
            <person name="Taylor J.W."/>
            <person name="Rounsley S.D."/>
        </authorList>
    </citation>
    <scope>NUCLEOTIDE SEQUENCE [LARGE SCALE GENOMIC DNA]</scope>
    <source>
        <strain evidence="10">RMSCC 3488</strain>
    </source>
</reference>
<feature type="transmembrane region" description="Helical" evidence="8">
    <location>
        <begin position="141"/>
        <end position="162"/>
    </location>
</feature>
<sequence length="570" mass="63371">MTDEKQVSTEPVPQPTIESEKTEVVVHRDSDVDDPKWATPDGEEPTEIEKATLRHISDKLSISIWLVAIVEFCERFTYYGLSALLQNYIQRPLDGSEGRGALGLGHRGATALSTFFQFWCYVTPLFGAIIADQYLGKYKAIVVFCFTYAAGLIVLFMTSLPFALRNGAGLPGFIVAVIIIGIGTGGIKSNVSPLIADQYTRRRMAVTTTKEGERVIIDPAVTIQRIYMIFYACINVGCLAMLATPFLERDIGFWSAYLMCTIVFFIGTLVLILGRKRYIVKPPHGTIITDAFKAIWMMIKARNMDAPKPSYQADLANGGTNVTWDDHFIEEVKRALVACKVFTFFPIFWVIYGQFSSNFVSQAGQMAGHGIPNNLMQNFDPISIIIAIPLLDRVVYPFLRKRHIEFQPITRITVGFLVASLAMMYAAIVQHMIYSAPPCYEYPLCELSKIDGVKQGNDVHIAIQAPAYIFIGLAEVFLSVTGLEYAYMKAPERLKSFVSGLFLLTNAFGSAIGLALTPVAYDPVIIWMFVGLCGASVTTAGIFWYLFHGLNKQEDKMNSLDKNYTGEDSS</sequence>
<dbReference type="GO" id="GO:0071916">
    <property type="term" value="F:dipeptide transmembrane transporter activity"/>
    <property type="evidence" value="ECO:0007669"/>
    <property type="project" value="UniProtKB-ARBA"/>
</dbReference>
<name>A0A0J6F4H3_COCPO</name>
<dbReference type="Pfam" id="PF00854">
    <property type="entry name" value="PTR2"/>
    <property type="match status" value="1"/>
</dbReference>
<dbReference type="Gene3D" id="1.20.1250.20">
    <property type="entry name" value="MFS general substrate transporter like domains"/>
    <property type="match status" value="1"/>
</dbReference>
<feature type="transmembrane region" description="Helical" evidence="8">
    <location>
        <begin position="335"/>
        <end position="352"/>
    </location>
</feature>
<comment type="similarity">
    <text evidence="2">Belongs to the major facilitator superfamily. Proton-dependent oligopeptide transporter (POT/PTR) (TC 2.A.17) family.</text>
</comment>
<dbReference type="Proteomes" id="UP000054567">
    <property type="component" value="Unassembled WGS sequence"/>
</dbReference>
<protein>
    <submittedName>
        <fullName evidence="9">Peptide transport protein PTR2</fullName>
    </submittedName>
</protein>
<dbReference type="AlphaFoldDB" id="A0A0J6F4H3"/>
<reference evidence="10" key="2">
    <citation type="journal article" date="2009" name="Genome Res.">
        <title>Comparative genomic analyses of the human fungal pathogens Coccidioides and their relatives.</title>
        <authorList>
            <person name="Sharpton T.J."/>
            <person name="Stajich J.E."/>
            <person name="Rounsley S.D."/>
            <person name="Gardner M.J."/>
            <person name="Wortman J.R."/>
            <person name="Jordar V.S."/>
            <person name="Maiti R."/>
            <person name="Kodira C.D."/>
            <person name="Neafsey D.E."/>
            <person name="Zeng Q."/>
            <person name="Hung C.-Y."/>
            <person name="McMahan C."/>
            <person name="Muszewska A."/>
            <person name="Grynberg M."/>
            <person name="Mandel M.A."/>
            <person name="Kellner E.M."/>
            <person name="Barker B.M."/>
            <person name="Galgiani J.N."/>
            <person name="Orbach M.J."/>
            <person name="Kirkland T.N."/>
            <person name="Cole G.T."/>
            <person name="Henn M.R."/>
            <person name="Birren B.W."/>
            <person name="Taylor J.W."/>
        </authorList>
    </citation>
    <scope>NUCLEOTIDE SEQUENCE [LARGE SCALE GENOMIC DNA]</scope>
    <source>
        <strain evidence="10">RMSCC 3488</strain>
    </source>
</reference>
<evidence type="ECO:0000256" key="1">
    <source>
        <dbReference type="ARBA" id="ARBA00004141"/>
    </source>
</evidence>
<gene>
    <name evidence="9" type="ORF">CPAG_01405</name>
</gene>
<evidence type="ECO:0000256" key="2">
    <source>
        <dbReference type="ARBA" id="ARBA00005982"/>
    </source>
</evidence>
<keyword evidence="3" id="KW-0813">Transport</keyword>
<keyword evidence="5 8" id="KW-1133">Transmembrane helix</keyword>
<dbReference type="InterPro" id="IPR000109">
    <property type="entry name" value="POT_fam"/>
</dbReference>
<evidence type="ECO:0000313" key="10">
    <source>
        <dbReference type="Proteomes" id="UP000054567"/>
    </source>
</evidence>
<reference evidence="9 10" key="1">
    <citation type="submission" date="2007-06" db="EMBL/GenBank/DDBJ databases">
        <title>The Genome Sequence of Coccidioides posadasii RMSCC_3488.</title>
        <authorList>
            <consortium name="Coccidioides Genome Resources Consortium"/>
            <consortium name="The Broad Institute Genome Sequencing Platform"/>
            <person name="Henn M.R."/>
            <person name="Sykes S."/>
            <person name="Young S."/>
            <person name="Jaffe D."/>
            <person name="Berlin A."/>
            <person name="Alvarez P."/>
            <person name="Butler J."/>
            <person name="Gnerre S."/>
            <person name="Grabherr M."/>
            <person name="Mauceli E."/>
            <person name="Brockman W."/>
            <person name="Kodira C."/>
            <person name="Alvarado L."/>
            <person name="Zeng Q."/>
            <person name="Crawford M."/>
            <person name="Antoine C."/>
            <person name="Devon K."/>
            <person name="Galgiani J."/>
            <person name="Orsborn K."/>
            <person name="Lewis M.L."/>
            <person name="Nusbaum C."/>
            <person name="Galagan J."/>
            <person name="Birren B."/>
        </authorList>
    </citation>
    <scope>NUCLEOTIDE SEQUENCE [LARGE SCALE GENOMIC DNA]</scope>
    <source>
        <strain evidence="9 10">RMSCC 3488</strain>
    </source>
</reference>